<dbReference type="GO" id="GO:0044718">
    <property type="term" value="P:siderophore transmembrane transport"/>
    <property type="evidence" value="ECO:0007669"/>
    <property type="project" value="TreeGrafter"/>
</dbReference>
<evidence type="ECO:0000256" key="9">
    <source>
        <dbReference type="SAM" id="MobiDB-lite"/>
    </source>
</evidence>
<evidence type="ECO:0000313" key="14">
    <source>
        <dbReference type="Proteomes" id="UP000609064"/>
    </source>
</evidence>
<comment type="subcellular location">
    <subcellularLocation>
        <location evidence="1 8">Cell outer membrane</location>
        <topology evidence="1 8">Multi-pass membrane protein</topology>
    </subcellularLocation>
</comment>
<comment type="similarity">
    <text evidence="8">Belongs to the TonB-dependent receptor family.</text>
</comment>
<dbReference type="Proteomes" id="UP000609064">
    <property type="component" value="Unassembled WGS sequence"/>
</dbReference>
<keyword evidence="5 10" id="KW-0732">Signal</keyword>
<evidence type="ECO:0000313" key="13">
    <source>
        <dbReference type="EMBL" id="GGD57334.1"/>
    </source>
</evidence>
<reference evidence="13" key="1">
    <citation type="journal article" date="2014" name="Int. J. Syst. Evol. Microbiol.">
        <title>Complete genome sequence of Corynebacterium casei LMG S-19264T (=DSM 44701T), isolated from a smear-ripened cheese.</title>
        <authorList>
            <consortium name="US DOE Joint Genome Institute (JGI-PGF)"/>
            <person name="Walter F."/>
            <person name="Albersmeier A."/>
            <person name="Kalinowski J."/>
            <person name="Ruckert C."/>
        </authorList>
    </citation>
    <scope>NUCLEOTIDE SEQUENCE</scope>
    <source>
        <strain evidence="13">CGMCC 1.15958</strain>
    </source>
</reference>
<dbReference type="Pfam" id="PF14905">
    <property type="entry name" value="OMP_b-brl_3"/>
    <property type="match status" value="1"/>
</dbReference>
<feature type="compositionally biased region" description="Basic and acidic residues" evidence="9">
    <location>
        <begin position="845"/>
        <end position="854"/>
    </location>
</feature>
<dbReference type="PANTHER" id="PTHR30069:SF29">
    <property type="entry name" value="HEMOGLOBIN AND HEMOGLOBIN-HAPTOGLOBIN-BINDING PROTEIN 1-RELATED"/>
    <property type="match status" value="1"/>
</dbReference>
<dbReference type="SUPFAM" id="SSF56935">
    <property type="entry name" value="Porins"/>
    <property type="match status" value="1"/>
</dbReference>
<evidence type="ECO:0000256" key="7">
    <source>
        <dbReference type="ARBA" id="ARBA00023237"/>
    </source>
</evidence>
<evidence type="ECO:0000256" key="3">
    <source>
        <dbReference type="ARBA" id="ARBA00022452"/>
    </source>
</evidence>
<evidence type="ECO:0000256" key="2">
    <source>
        <dbReference type="ARBA" id="ARBA00022448"/>
    </source>
</evidence>
<sequence>MKKLNLLLLLIVGCVSVTFAQFPGGGGGGGGMRMGGGGFPGMNPMQQQQIPQEEIPRGSAKISGKLIDSTTNKAVEFASVAVYDKNNKVVDGAMTDMNGAFTVKNLAKGTYKVVGSFIGYKNAVLAKVEIKANKEEVNVGNMLMATDTKVLAEVTVTGQAALIEDKVDRLVYNADKDITSKGGTAEDVLRKVPMLTVDMDGNVQMRGSGNIKVLINNKPSSILATNVADAIKQIPADMIKQVEVITSPSAKYDAEGTAGIINIITKKNNLQGLTGFVNAGAGWRGANAFGNVNLRKKKVGVALNFGGNSSYNTPSDGSTVRNSSVRGIETNFKQSDENNVKRLFANSQLTIDYDINPKNSMSLSARFGLGNFNTSGLQTSLLKNISGTILQQFTQDSKNIRGNQSIDVDFNYTRTFKEQGHELAFLAQHGRNDRVTDFTNSRSGLPFSKSNNDGVNGETTFQLDYTYPFKKNIFEIGAKYIIRDVTSNFDFFNYDTQSGQYIIQPSRTNNFSYNQDVAAAYSTLTISLPKKWGIKAGVRYEGTEITAKFQTSDKPITIPAYNNVIPSLSISKDFPKNHKVRGSYTQRIQRPSLEFLNPFVNYQDPLNISYGNPLLKPELSHSFELNYSTFFKANSINVSVFRRFTDNNITSVRSVNEQGITTSTFDNIGKTNFYGGSIFVNLQPTKSLRLGGGTNITNNLLSGTIVIPVLQADNTYKNSVVAIQNEGWNANVNFNASYTFTKGWGAQAFGFMGSRQIQLQGYQGAFRFYNLGVKKDFKNKKGSFNIGLDNPFTKALKITSESSDPTYKTTNVRNIYNRGIRFSINYMFGKMDFNGGSMFRSKKKVSNDDAKAGEGDGGAATQQPTTGGGRPR</sequence>
<dbReference type="InterPro" id="IPR041700">
    <property type="entry name" value="OMP_b-brl_3"/>
</dbReference>
<keyword evidence="3 8" id="KW-1134">Transmembrane beta strand</keyword>
<protein>
    <submittedName>
        <fullName evidence="13">TonB-dependent receptor</fullName>
    </submittedName>
</protein>
<dbReference type="Gene3D" id="2.170.130.10">
    <property type="entry name" value="TonB-dependent receptor, plug domain"/>
    <property type="match status" value="1"/>
</dbReference>
<evidence type="ECO:0000256" key="4">
    <source>
        <dbReference type="ARBA" id="ARBA00022692"/>
    </source>
</evidence>
<dbReference type="Pfam" id="PF07715">
    <property type="entry name" value="Plug"/>
    <property type="match status" value="1"/>
</dbReference>
<name>A0A917DP20_9BACT</name>
<dbReference type="GO" id="GO:0015344">
    <property type="term" value="F:siderophore uptake transmembrane transporter activity"/>
    <property type="evidence" value="ECO:0007669"/>
    <property type="project" value="TreeGrafter"/>
</dbReference>
<dbReference type="InterPro" id="IPR012910">
    <property type="entry name" value="Plug_dom"/>
</dbReference>
<dbReference type="EMBL" id="BMKK01000004">
    <property type="protein sequence ID" value="GGD57334.1"/>
    <property type="molecule type" value="Genomic_DNA"/>
</dbReference>
<accession>A0A917DP20</accession>
<dbReference type="PROSITE" id="PS52016">
    <property type="entry name" value="TONB_DEPENDENT_REC_3"/>
    <property type="match status" value="1"/>
</dbReference>
<gene>
    <name evidence="13" type="ORF">GCM10011514_21760</name>
</gene>
<dbReference type="RefSeq" id="WP_188766106.1">
    <property type="nucleotide sequence ID" value="NZ_BMKK01000004.1"/>
</dbReference>
<keyword evidence="4 8" id="KW-0812">Transmembrane</keyword>
<evidence type="ECO:0000256" key="1">
    <source>
        <dbReference type="ARBA" id="ARBA00004571"/>
    </source>
</evidence>
<evidence type="ECO:0000256" key="8">
    <source>
        <dbReference type="PROSITE-ProRule" id="PRU01360"/>
    </source>
</evidence>
<organism evidence="13 14">
    <name type="scientific">Emticicia aquatilis</name>
    <dbReference type="NCBI Taxonomy" id="1537369"/>
    <lineage>
        <taxon>Bacteria</taxon>
        <taxon>Pseudomonadati</taxon>
        <taxon>Bacteroidota</taxon>
        <taxon>Cytophagia</taxon>
        <taxon>Cytophagales</taxon>
        <taxon>Leadbetterellaceae</taxon>
        <taxon>Emticicia</taxon>
    </lineage>
</organism>
<dbReference type="InterPro" id="IPR008969">
    <property type="entry name" value="CarboxyPept-like_regulatory"/>
</dbReference>
<feature type="domain" description="TonB-dependent receptor plug" evidence="11">
    <location>
        <begin position="179"/>
        <end position="260"/>
    </location>
</feature>
<evidence type="ECO:0000256" key="5">
    <source>
        <dbReference type="ARBA" id="ARBA00022729"/>
    </source>
</evidence>
<reference evidence="13" key="2">
    <citation type="submission" date="2020-09" db="EMBL/GenBank/DDBJ databases">
        <authorList>
            <person name="Sun Q."/>
            <person name="Zhou Y."/>
        </authorList>
    </citation>
    <scope>NUCLEOTIDE SEQUENCE</scope>
    <source>
        <strain evidence="13">CGMCC 1.15958</strain>
    </source>
</reference>
<keyword evidence="13" id="KW-0675">Receptor</keyword>
<keyword evidence="14" id="KW-1185">Reference proteome</keyword>
<evidence type="ECO:0000259" key="12">
    <source>
        <dbReference type="Pfam" id="PF14905"/>
    </source>
</evidence>
<dbReference type="InterPro" id="IPR037066">
    <property type="entry name" value="Plug_dom_sf"/>
</dbReference>
<dbReference type="InterPro" id="IPR036942">
    <property type="entry name" value="Beta-barrel_TonB_sf"/>
</dbReference>
<dbReference type="SUPFAM" id="SSF49464">
    <property type="entry name" value="Carboxypeptidase regulatory domain-like"/>
    <property type="match status" value="1"/>
</dbReference>
<keyword evidence="2 8" id="KW-0813">Transport</keyword>
<keyword evidence="6 8" id="KW-0472">Membrane</keyword>
<feature type="region of interest" description="Disordered" evidence="9">
    <location>
        <begin position="844"/>
        <end position="872"/>
    </location>
</feature>
<keyword evidence="7 8" id="KW-0998">Cell outer membrane</keyword>
<dbReference type="InterPro" id="IPR039426">
    <property type="entry name" value="TonB-dep_rcpt-like"/>
</dbReference>
<feature type="chain" id="PRO_5037127249" evidence="10">
    <location>
        <begin position="21"/>
        <end position="872"/>
    </location>
</feature>
<dbReference type="Pfam" id="PF13715">
    <property type="entry name" value="CarbopepD_reg_2"/>
    <property type="match status" value="1"/>
</dbReference>
<evidence type="ECO:0000259" key="11">
    <source>
        <dbReference type="Pfam" id="PF07715"/>
    </source>
</evidence>
<feature type="domain" description="Outer membrane protein beta-barrel" evidence="12">
    <location>
        <begin position="414"/>
        <end position="826"/>
    </location>
</feature>
<dbReference type="GO" id="GO:0009279">
    <property type="term" value="C:cell outer membrane"/>
    <property type="evidence" value="ECO:0007669"/>
    <property type="project" value="UniProtKB-SubCell"/>
</dbReference>
<comment type="caution">
    <text evidence="13">The sequence shown here is derived from an EMBL/GenBank/DDBJ whole genome shotgun (WGS) entry which is preliminary data.</text>
</comment>
<feature type="signal peptide" evidence="10">
    <location>
        <begin position="1"/>
        <end position="20"/>
    </location>
</feature>
<dbReference type="Gene3D" id="2.40.170.20">
    <property type="entry name" value="TonB-dependent receptor, beta-barrel domain"/>
    <property type="match status" value="1"/>
</dbReference>
<dbReference type="AlphaFoldDB" id="A0A917DP20"/>
<dbReference type="Gene3D" id="2.60.40.1120">
    <property type="entry name" value="Carboxypeptidase-like, regulatory domain"/>
    <property type="match status" value="1"/>
</dbReference>
<dbReference type="PANTHER" id="PTHR30069">
    <property type="entry name" value="TONB-DEPENDENT OUTER MEMBRANE RECEPTOR"/>
    <property type="match status" value="1"/>
</dbReference>
<proteinExistence type="inferred from homology"/>
<evidence type="ECO:0000256" key="10">
    <source>
        <dbReference type="SAM" id="SignalP"/>
    </source>
</evidence>
<evidence type="ECO:0000256" key="6">
    <source>
        <dbReference type="ARBA" id="ARBA00023136"/>
    </source>
</evidence>